<keyword evidence="2" id="KW-1185">Reference proteome</keyword>
<accession>A0A934V6R7</accession>
<dbReference type="RefSeq" id="WP_200321016.1">
    <property type="nucleotide sequence ID" value="NZ_JAENJH010000005.1"/>
</dbReference>
<protein>
    <submittedName>
        <fullName evidence="1">Uncharacterized protein</fullName>
    </submittedName>
</protein>
<name>A0A934V6R7_9PSEU</name>
<organism evidence="1 2">
    <name type="scientific">Prauserella cavernicola</name>
    <dbReference type="NCBI Taxonomy" id="2800127"/>
    <lineage>
        <taxon>Bacteria</taxon>
        <taxon>Bacillati</taxon>
        <taxon>Actinomycetota</taxon>
        <taxon>Actinomycetes</taxon>
        <taxon>Pseudonocardiales</taxon>
        <taxon>Pseudonocardiaceae</taxon>
        <taxon>Prauserella</taxon>
    </lineage>
</organism>
<dbReference type="Proteomes" id="UP000635245">
    <property type="component" value="Unassembled WGS sequence"/>
</dbReference>
<evidence type="ECO:0000313" key="2">
    <source>
        <dbReference type="Proteomes" id="UP000635245"/>
    </source>
</evidence>
<dbReference type="AlphaFoldDB" id="A0A934V6R7"/>
<dbReference type="EMBL" id="JAENJH010000005">
    <property type="protein sequence ID" value="MBK1786969.1"/>
    <property type="molecule type" value="Genomic_DNA"/>
</dbReference>
<evidence type="ECO:0000313" key="1">
    <source>
        <dbReference type="EMBL" id="MBK1786969.1"/>
    </source>
</evidence>
<sequence>MRSIESEQRIERVEVPEFARADVRGVLVPSPREFLDEDELEPTIVLGRE</sequence>
<comment type="caution">
    <text evidence="1">The sequence shown here is derived from an EMBL/GenBank/DDBJ whole genome shotgun (WGS) entry which is preliminary data.</text>
</comment>
<reference evidence="1" key="1">
    <citation type="submission" date="2020-12" db="EMBL/GenBank/DDBJ databases">
        <title>Prauserella sp. ASG 168, a novel actinomycete isolated from cave rock.</title>
        <authorList>
            <person name="Suriyachadkun C."/>
        </authorList>
    </citation>
    <scope>NUCLEOTIDE SEQUENCE</scope>
    <source>
        <strain evidence="1">ASG 168</strain>
    </source>
</reference>
<gene>
    <name evidence="1" type="ORF">JHE00_21810</name>
</gene>
<proteinExistence type="predicted"/>